<dbReference type="EMBL" id="BPLQ01006536">
    <property type="protein sequence ID" value="GIY23348.1"/>
    <property type="molecule type" value="Genomic_DNA"/>
</dbReference>
<evidence type="ECO:0000313" key="1">
    <source>
        <dbReference type="EMBL" id="GIY23348.1"/>
    </source>
</evidence>
<proteinExistence type="predicted"/>
<evidence type="ECO:0000313" key="2">
    <source>
        <dbReference type="Proteomes" id="UP001054837"/>
    </source>
</evidence>
<protein>
    <submittedName>
        <fullName evidence="1">Uncharacterized protein</fullName>
    </submittedName>
</protein>
<sequence>MILKTHSIPILRSSCSPTIQGDRMTRGGVREGFVCFEVALCTLRVRFLPRRFAIHQRKGDEPQNQSELFGFLLVL</sequence>
<name>A0AAV4RM89_9ARAC</name>
<keyword evidence="2" id="KW-1185">Reference proteome</keyword>
<comment type="caution">
    <text evidence="1">The sequence shown here is derived from an EMBL/GenBank/DDBJ whole genome shotgun (WGS) entry which is preliminary data.</text>
</comment>
<organism evidence="1 2">
    <name type="scientific">Caerostris darwini</name>
    <dbReference type="NCBI Taxonomy" id="1538125"/>
    <lineage>
        <taxon>Eukaryota</taxon>
        <taxon>Metazoa</taxon>
        <taxon>Ecdysozoa</taxon>
        <taxon>Arthropoda</taxon>
        <taxon>Chelicerata</taxon>
        <taxon>Arachnida</taxon>
        <taxon>Araneae</taxon>
        <taxon>Araneomorphae</taxon>
        <taxon>Entelegynae</taxon>
        <taxon>Araneoidea</taxon>
        <taxon>Araneidae</taxon>
        <taxon>Caerostris</taxon>
    </lineage>
</organism>
<dbReference type="AlphaFoldDB" id="A0AAV4RM89"/>
<reference evidence="1 2" key="1">
    <citation type="submission" date="2021-06" db="EMBL/GenBank/DDBJ databases">
        <title>Caerostris darwini draft genome.</title>
        <authorList>
            <person name="Kono N."/>
            <person name="Arakawa K."/>
        </authorList>
    </citation>
    <scope>NUCLEOTIDE SEQUENCE [LARGE SCALE GENOMIC DNA]</scope>
</reference>
<accession>A0AAV4RM89</accession>
<gene>
    <name evidence="1" type="ORF">CDAR_394861</name>
</gene>
<dbReference type="Proteomes" id="UP001054837">
    <property type="component" value="Unassembled WGS sequence"/>
</dbReference>